<feature type="compositionally biased region" description="Low complexity" evidence="2">
    <location>
        <begin position="1036"/>
        <end position="1045"/>
    </location>
</feature>
<evidence type="ECO:0000256" key="1">
    <source>
        <dbReference type="ARBA" id="ARBA00008309"/>
    </source>
</evidence>
<feature type="compositionally biased region" description="Polar residues" evidence="2">
    <location>
        <begin position="1046"/>
        <end position="1055"/>
    </location>
</feature>
<feature type="domain" description="DUF3719" evidence="3">
    <location>
        <begin position="476"/>
        <end position="517"/>
    </location>
</feature>
<dbReference type="Pfam" id="PF12516">
    <property type="entry name" value="DUF3719"/>
    <property type="match status" value="1"/>
</dbReference>
<feature type="compositionally biased region" description="Basic and acidic residues" evidence="2">
    <location>
        <begin position="621"/>
        <end position="632"/>
    </location>
</feature>
<feature type="region of interest" description="Disordered" evidence="2">
    <location>
        <begin position="603"/>
        <end position="633"/>
    </location>
</feature>
<comment type="caution">
    <text evidence="4">The sequence shown here is derived from an EMBL/GenBank/DDBJ whole genome shotgun (WGS) entry which is preliminary data.</text>
</comment>
<dbReference type="InterPro" id="IPR039630">
    <property type="entry name" value="FAM149"/>
</dbReference>
<dbReference type="OrthoDB" id="2134133at2759"/>
<evidence type="ECO:0000256" key="2">
    <source>
        <dbReference type="SAM" id="MobiDB-lite"/>
    </source>
</evidence>
<feature type="region of interest" description="Disordered" evidence="2">
    <location>
        <begin position="1"/>
        <end position="29"/>
    </location>
</feature>
<feature type="region of interest" description="Disordered" evidence="2">
    <location>
        <begin position="132"/>
        <end position="164"/>
    </location>
</feature>
<gene>
    <name evidence="4" type="ORF">FGIG_07293</name>
</gene>
<feature type="compositionally biased region" description="Pro residues" evidence="2">
    <location>
        <begin position="1025"/>
        <end position="1035"/>
    </location>
</feature>
<dbReference type="PANTHER" id="PTHR31997:SF1">
    <property type="entry name" value="AGAP003710-PA"/>
    <property type="match status" value="1"/>
</dbReference>
<dbReference type="AlphaFoldDB" id="A0A504Z5X4"/>
<feature type="region of interest" description="Disordered" evidence="2">
    <location>
        <begin position="518"/>
        <end position="538"/>
    </location>
</feature>
<protein>
    <recommendedName>
        <fullName evidence="3">DUF3719 domain-containing protein</fullName>
    </recommendedName>
</protein>
<feature type="compositionally biased region" description="Polar residues" evidence="2">
    <location>
        <begin position="754"/>
        <end position="769"/>
    </location>
</feature>
<feature type="region of interest" description="Disordered" evidence="2">
    <location>
        <begin position="432"/>
        <end position="467"/>
    </location>
</feature>
<organism evidence="4 5">
    <name type="scientific">Fasciola gigantica</name>
    <name type="common">Giant liver fluke</name>
    <dbReference type="NCBI Taxonomy" id="46835"/>
    <lineage>
        <taxon>Eukaryota</taxon>
        <taxon>Metazoa</taxon>
        <taxon>Spiralia</taxon>
        <taxon>Lophotrochozoa</taxon>
        <taxon>Platyhelminthes</taxon>
        <taxon>Trematoda</taxon>
        <taxon>Digenea</taxon>
        <taxon>Plagiorchiida</taxon>
        <taxon>Echinostomata</taxon>
        <taxon>Echinostomatoidea</taxon>
        <taxon>Fasciolidae</taxon>
        <taxon>Fasciola</taxon>
    </lineage>
</organism>
<evidence type="ECO:0000313" key="4">
    <source>
        <dbReference type="EMBL" id="TPP64850.1"/>
    </source>
</evidence>
<keyword evidence="5" id="KW-1185">Reference proteome</keyword>
<feature type="region of interest" description="Disordered" evidence="2">
    <location>
        <begin position="681"/>
        <end position="798"/>
    </location>
</feature>
<feature type="compositionally biased region" description="Polar residues" evidence="2">
    <location>
        <begin position="698"/>
        <end position="708"/>
    </location>
</feature>
<dbReference type="PANTHER" id="PTHR31997">
    <property type="entry name" value="AGAP003710-PA"/>
    <property type="match status" value="1"/>
</dbReference>
<feature type="compositionally biased region" description="Basic and acidic residues" evidence="2">
    <location>
        <begin position="89"/>
        <end position="100"/>
    </location>
</feature>
<feature type="compositionally biased region" description="Low complexity" evidence="2">
    <location>
        <begin position="522"/>
        <end position="533"/>
    </location>
</feature>
<feature type="region of interest" description="Disordered" evidence="2">
    <location>
        <begin position="74"/>
        <end position="100"/>
    </location>
</feature>
<sequence length="1179" mass="127835">MSLAHGRTAPPTKARGSSRLGGSRLQTRESKIVSEVYSESYQVSASVQSGRLVQNSSSSRDPILNRVCIARRVNRPEKKKSPSNSPDLVTKEAISKSEPDCKSVSRLRGEVSSNPLKNYVFVGNGYQPESSAGKPIYSSRTRVVHSPEPKTESPMSKMRVQSGCIRRSPSPLVARTEMLRKSGTHRETRNVDSVDQKRAGRSTHTEDSALSLREIKEFPAQVDSPLVVQNEEVDDSKRNYTTECAVSAWLLQCNNASLMLDEKDDADRVLIVKEIAEDSGNALSNTTEMETKPTEPVPCGELPSTSVRDLSTQRNSFFPRPVPNKLVHSGIFVKSAVRSDVRRLYDPTGTPVTVDGSGLPNVPLDPRATIDLYTTSERESSIRNEGNSVLAQDWTSVSSSEWGDEMCEFDRQQSLRVRKMFEEIDRMLFDATTTDTGPSSAPSSNCKARTTDSSNLENGTPNRSHFDELPEELDFNLKHLKGECQDWLSRFPHLRVCGKQILPPQETGFQFYASTKTGPKFSSGKKNNTKTNGLKAQRGTDLDHVSRAIRNGGAVTSHSASGKGDPLTPRNSPTRSDLNMHGAEEEEIFAIHGEYEEVIAIDKENDSHPSSKHRQGSRDGCGMEKSVRRSPDPEQYLHAADETVVTMSRKNDVSKILLDLLTKEISQDLLDWLQKLTSGEKLSQTAPNPVVSDGSLAPSLSQNVTRESSFIPAGRVRADGHAHSSRAPRDLSHINRGIPEESGLRSATPDPDSGFTNLSGLLQISTKTLQQREKNSPHDAPEFVSRMGDQPGPLNAPASNLNCPSQISRLSPQPTLYPVTVVTGRSFSSIHPKVTLNSSRKVIPGGIQTTTDSISSAASSAPSVVGVAANFHPVGRLAPLERVRTPNGSRVTSHPDESMTYGIDISSHAVHRSKNLFGSNVHNITTSQTIPSQHINALISPTQPTFGSPNAVAASADHVSSRGSCTLPPLGTGAVTSGMIQGAANATLTNVSSLLNPSKIGPVSGRLGQVSMQPISHLQLSSTVAPPPASQPSPPASQSIPPGQSVASHIGSSHSHAPALRGTSANLVTQQINNSGLLLTHHIHKSWQRKPRTTRVKQNLAPSPCHWTRKASRTWRPQTSIPSEKDPSVICLPDLFDRSSSTLLIRRIVAGDALSECCSPRKVHSQHSDRIESKIGGSR</sequence>
<feature type="region of interest" description="Disordered" evidence="2">
    <location>
        <begin position="553"/>
        <end position="580"/>
    </location>
</feature>
<dbReference type="STRING" id="46835.A0A504Z5X4"/>
<dbReference type="Proteomes" id="UP000316759">
    <property type="component" value="Unassembled WGS sequence"/>
</dbReference>
<feature type="compositionally biased region" description="Basic and acidic residues" evidence="2">
    <location>
        <begin position="770"/>
        <end position="781"/>
    </location>
</feature>
<feature type="region of interest" description="Disordered" evidence="2">
    <location>
        <begin position="179"/>
        <end position="207"/>
    </location>
</feature>
<dbReference type="InterPro" id="IPR022194">
    <property type="entry name" value="DUF3719"/>
</dbReference>
<accession>A0A504Z5X4</accession>
<name>A0A504Z5X4_FASGI</name>
<dbReference type="EMBL" id="SUNJ01003964">
    <property type="protein sequence ID" value="TPP64850.1"/>
    <property type="molecule type" value="Genomic_DNA"/>
</dbReference>
<feature type="compositionally biased region" description="Polar residues" evidence="2">
    <location>
        <begin position="432"/>
        <end position="463"/>
    </location>
</feature>
<evidence type="ECO:0000313" key="5">
    <source>
        <dbReference type="Proteomes" id="UP000316759"/>
    </source>
</evidence>
<evidence type="ECO:0000259" key="3">
    <source>
        <dbReference type="Pfam" id="PF12516"/>
    </source>
</evidence>
<proteinExistence type="inferred from homology"/>
<feature type="region of interest" description="Disordered" evidence="2">
    <location>
        <begin position="1020"/>
        <end position="1059"/>
    </location>
</feature>
<feature type="compositionally biased region" description="Basic and acidic residues" evidence="2">
    <location>
        <begin position="716"/>
        <end position="743"/>
    </location>
</feature>
<reference evidence="4 5" key="1">
    <citation type="submission" date="2019-04" db="EMBL/GenBank/DDBJ databases">
        <title>Annotation for the trematode Fasciola gigantica.</title>
        <authorList>
            <person name="Choi Y.-J."/>
        </authorList>
    </citation>
    <scope>NUCLEOTIDE SEQUENCE [LARGE SCALE GENOMIC DNA]</scope>
    <source>
        <strain evidence="4">Uganda_cow_1</strain>
    </source>
</reference>
<comment type="similarity">
    <text evidence="1">Belongs to the FAM149 family.</text>
</comment>